<evidence type="ECO:0000256" key="1">
    <source>
        <dbReference type="ARBA" id="ARBA00006474"/>
    </source>
</evidence>
<feature type="transmembrane region" description="Helical" evidence="7">
    <location>
        <begin position="212"/>
        <end position="230"/>
    </location>
</feature>
<feature type="domain" description="FtsK" evidence="8">
    <location>
        <begin position="488"/>
        <end position="692"/>
    </location>
</feature>
<dbReference type="SMART" id="SM00843">
    <property type="entry name" value="Ftsk_gamma"/>
    <property type="match status" value="1"/>
</dbReference>
<dbReference type="PROSITE" id="PS50901">
    <property type="entry name" value="FTSK"/>
    <property type="match status" value="1"/>
</dbReference>
<dbReference type="PANTHER" id="PTHR22683:SF41">
    <property type="entry name" value="DNA TRANSLOCASE FTSK"/>
    <property type="match status" value="1"/>
</dbReference>
<evidence type="ECO:0000259" key="8">
    <source>
        <dbReference type="PROSITE" id="PS50901"/>
    </source>
</evidence>
<comment type="caution">
    <text evidence="9">The sequence shown here is derived from an EMBL/GenBank/DDBJ whole genome shotgun (WGS) entry which is preliminary data.</text>
</comment>
<dbReference type="InterPro" id="IPR002543">
    <property type="entry name" value="FtsK_dom"/>
</dbReference>
<dbReference type="RefSeq" id="WP_091852987.1">
    <property type="nucleotide sequence ID" value="NZ_FNIW01000007.1"/>
</dbReference>
<accession>A0A1H0FZ00</accession>
<feature type="transmembrane region" description="Helical" evidence="7">
    <location>
        <begin position="100"/>
        <end position="120"/>
    </location>
</feature>
<dbReference type="GO" id="GO:0005524">
    <property type="term" value="F:ATP binding"/>
    <property type="evidence" value="ECO:0007669"/>
    <property type="project" value="UniProtKB-UniRule"/>
</dbReference>
<organism evidence="9 10">
    <name type="scientific">Prevotella communis</name>
    <dbReference type="NCBI Taxonomy" id="2913614"/>
    <lineage>
        <taxon>Bacteria</taxon>
        <taxon>Pseudomonadati</taxon>
        <taxon>Bacteroidota</taxon>
        <taxon>Bacteroidia</taxon>
        <taxon>Bacteroidales</taxon>
        <taxon>Prevotellaceae</taxon>
        <taxon>Prevotella</taxon>
    </lineage>
</organism>
<keyword evidence="7" id="KW-0472">Membrane</keyword>
<dbReference type="Gene3D" id="3.30.980.40">
    <property type="match status" value="1"/>
</dbReference>
<evidence type="ECO:0000256" key="4">
    <source>
        <dbReference type="ARBA" id="ARBA00023125"/>
    </source>
</evidence>
<feature type="transmembrane region" description="Helical" evidence="7">
    <location>
        <begin position="126"/>
        <end position="149"/>
    </location>
</feature>
<dbReference type="InterPro" id="IPR050206">
    <property type="entry name" value="FtsK/SpoIIIE/SftA"/>
</dbReference>
<dbReference type="InterPro" id="IPR025330">
    <property type="entry name" value="DUF4236"/>
</dbReference>
<gene>
    <name evidence="9" type="ORF">SAMN04487900_1072</name>
</gene>
<protein>
    <recommendedName>
        <fullName evidence="8">FtsK domain-containing protein</fullName>
    </recommendedName>
</protein>
<dbReference type="InterPro" id="IPR036388">
    <property type="entry name" value="WH-like_DNA-bd_sf"/>
</dbReference>
<sequence length="844" mass="95031">MGWRYRKRIKILPGIHINISKSGISTNVGVKGASVTFGPKGTYVNAGLPGTGLYRRDKVNGNGITKYPTENYHNHDEIPQSMLVAEEYDKTTSILAYNPLHYIFFFLSLFFPIAAFVWYLNGLNMIYSSLINAVFQAIWGLAIILNMSVKEDTSSYKIKPIKDVSEHFIKREIQGHWIRCFLCVIIITLNLFPLLSMSGAFVKMFIGYEKTWDGGFISILMTLIVVYLWISALKKEKKFITPLNDALLLKDEKGSSLLTVPQTNEECKTTNDEIIKESNVNITHETAVIETLREKSKAESCSQKMNIGNDVGKDCSDSDNSLSTDTQNKKDSVIYQEDNLEPYDPKRDLENYHYPTLDLLIKYENDGLPYINMEKQNANKNRIIDTLRSFGIEISSIRATVGPRITLYEITLALGVNASKLRGLEDDIALALSSHNVQILIPIPGKGTIGIEVPNTRPSVVSMESILNTRQFQETTMELPCAIGKTITNEVFMFDLTKAPHILIAGSTGQGKSVTLNTMIMSLLYKKHPAEMKLVLMDPYGVEFGVYSQIANHFLATLPNESTIVSNSNKAVSTLNGLCKEMEVRYNLLKKAYVRNIKEYNKKFIARQLNPTIGHRFMPYIVVVIDEYGDFIEEKGQDFETPIVQLAQYARAVGIHMIISTKRPTNDVITGAIKANFPTRIAFRLPERIDSQVILDCDGAEELLGNGDMLFRAGKSIDCIRVQCAFVDTPEVERITEFISCQEGYTSSFELPDPYYDEEECYVNDVDMTHLDPLFEDAARLIVQSQEGSTSLIQRKFDIGYNRAGRLMDQLEKAGIVGAAHGSKPREVLIMDDMSLENLLSQWE</sequence>
<dbReference type="OrthoDB" id="9807790at2"/>
<keyword evidence="7" id="KW-0812">Transmembrane</keyword>
<dbReference type="Pfam" id="PF09397">
    <property type="entry name" value="FtsK_gamma"/>
    <property type="match status" value="1"/>
</dbReference>
<dbReference type="Proteomes" id="UP000199134">
    <property type="component" value="Unassembled WGS sequence"/>
</dbReference>
<evidence type="ECO:0000256" key="5">
    <source>
        <dbReference type="PROSITE-ProRule" id="PRU00289"/>
    </source>
</evidence>
<keyword evidence="4" id="KW-0238">DNA-binding</keyword>
<evidence type="ECO:0000256" key="6">
    <source>
        <dbReference type="SAM" id="MobiDB-lite"/>
    </source>
</evidence>
<evidence type="ECO:0000313" key="10">
    <source>
        <dbReference type="Proteomes" id="UP000199134"/>
    </source>
</evidence>
<name>A0A1H0FZ00_9BACT</name>
<dbReference type="Pfam" id="PF01580">
    <property type="entry name" value="FtsK_SpoIIIE"/>
    <property type="match status" value="1"/>
</dbReference>
<keyword evidence="3 5" id="KW-0067">ATP-binding</keyword>
<dbReference type="Gene3D" id="3.40.50.300">
    <property type="entry name" value="P-loop containing nucleotide triphosphate hydrolases"/>
    <property type="match status" value="1"/>
</dbReference>
<dbReference type="InterPro" id="IPR041027">
    <property type="entry name" value="FtsK_alpha"/>
</dbReference>
<dbReference type="Pfam" id="PF17854">
    <property type="entry name" value="FtsK_alpha"/>
    <property type="match status" value="1"/>
</dbReference>
<feature type="region of interest" description="Disordered" evidence="6">
    <location>
        <begin position="309"/>
        <end position="330"/>
    </location>
</feature>
<feature type="binding site" evidence="5">
    <location>
        <begin position="506"/>
        <end position="513"/>
    </location>
    <ligand>
        <name>ATP</name>
        <dbReference type="ChEBI" id="CHEBI:30616"/>
    </ligand>
</feature>
<dbReference type="InterPro" id="IPR036390">
    <property type="entry name" value="WH_DNA-bd_sf"/>
</dbReference>
<dbReference type="InterPro" id="IPR018541">
    <property type="entry name" value="Ftsk_gamma"/>
</dbReference>
<dbReference type="EMBL" id="FNIW01000007">
    <property type="protein sequence ID" value="SDN99898.1"/>
    <property type="molecule type" value="Genomic_DNA"/>
</dbReference>
<dbReference type="Gene3D" id="1.10.10.10">
    <property type="entry name" value="Winged helix-like DNA-binding domain superfamily/Winged helix DNA-binding domain"/>
    <property type="match status" value="1"/>
</dbReference>
<feature type="transmembrane region" description="Helical" evidence="7">
    <location>
        <begin position="180"/>
        <end position="206"/>
    </location>
</feature>
<comment type="similarity">
    <text evidence="1">Belongs to the FtsK/SpoIIIE/SftA family.</text>
</comment>
<dbReference type="AlphaFoldDB" id="A0A1H0FZ00"/>
<proteinExistence type="inferred from homology"/>
<dbReference type="PANTHER" id="PTHR22683">
    <property type="entry name" value="SPORULATION PROTEIN RELATED"/>
    <property type="match status" value="1"/>
</dbReference>
<keyword evidence="2 5" id="KW-0547">Nucleotide-binding</keyword>
<reference evidence="10" key="1">
    <citation type="submission" date="2016-10" db="EMBL/GenBank/DDBJ databases">
        <authorList>
            <person name="de Groot N.N."/>
        </authorList>
    </citation>
    <scope>NUCLEOTIDE SEQUENCE [LARGE SCALE GENOMIC DNA]</scope>
    <source>
        <strain evidence="10">BP1-145</strain>
    </source>
</reference>
<dbReference type="SUPFAM" id="SSF46785">
    <property type="entry name" value="Winged helix' DNA-binding domain"/>
    <property type="match status" value="1"/>
</dbReference>
<dbReference type="GO" id="GO:0003677">
    <property type="term" value="F:DNA binding"/>
    <property type="evidence" value="ECO:0007669"/>
    <property type="project" value="UniProtKB-KW"/>
</dbReference>
<keyword evidence="7" id="KW-1133">Transmembrane helix</keyword>
<evidence type="ECO:0000256" key="7">
    <source>
        <dbReference type="SAM" id="Phobius"/>
    </source>
</evidence>
<evidence type="ECO:0000256" key="2">
    <source>
        <dbReference type="ARBA" id="ARBA00022741"/>
    </source>
</evidence>
<evidence type="ECO:0000256" key="3">
    <source>
        <dbReference type="ARBA" id="ARBA00022840"/>
    </source>
</evidence>
<dbReference type="SUPFAM" id="SSF52540">
    <property type="entry name" value="P-loop containing nucleoside triphosphate hydrolases"/>
    <property type="match status" value="1"/>
</dbReference>
<evidence type="ECO:0000313" key="9">
    <source>
        <dbReference type="EMBL" id="SDN99898.1"/>
    </source>
</evidence>
<dbReference type="Pfam" id="PF14020">
    <property type="entry name" value="DUF4236"/>
    <property type="match status" value="1"/>
</dbReference>
<dbReference type="InterPro" id="IPR027417">
    <property type="entry name" value="P-loop_NTPase"/>
</dbReference>